<organism evidence="4">
    <name type="scientific">Arabidopsis lyrata subsp. lyrata</name>
    <name type="common">Lyre-leaved rock-cress</name>
    <dbReference type="NCBI Taxonomy" id="81972"/>
    <lineage>
        <taxon>Eukaryota</taxon>
        <taxon>Viridiplantae</taxon>
        <taxon>Streptophyta</taxon>
        <taxon>Embryophyta</taxon>
        <taxon>Tracheophyta</taxon>
        <taxon>Spermatophyta</taxon>
        <taxon>Magnoliopsida</taxon>
        <taxon>eudicotyledons</taxon>
        <taxon>Gunneridae</taxon>
        <taxon>Pentapetalae</taxon>
        <taxon>rosids</taxon>
        <taxon>malvids</taxon>
        <taxon>Brassicales</taxon>
        <taxon>Brassicaceae</taxon>
        <taxon>Camelineae</taxon>
        <taxon>Arabidopsis</taxon>
    </lineage>
</organism>
<reference evidence="4" key="1">
    <citation type="journal article" date="2011" name="Nat. Genet.">
        <title>The Arabidopsis lyrata genome sequence and the basis of rapid genome size change.</title>
        <authorList>
            <person name="Hu T.T."/>
            <person name="Pattyn P."/>
            <person name="Bakker E.G."/>
            <person name="Cao J."/>
            <person name="Cheng J.-F."/>
            <person name="Clark R.M."/>
            <person name="Fahlgren N."/>
            <person name="Fawcett J.A."/>
            <person name="Grimwood J."/>
            <person name="Gundlach H."/>
            <person name="Haberer G."/>
            <person name="Hollister J.D."/>
            <person name="Ossowski S."/>
            <person name="Ottilar R.P."/>
            <person name="Salamov A.A."/>
            <person name="Schneeberger K."/>
            <person name="Spannagl M."/>
            <person name="Wang X."/>
            <person name="Yang L."/>
            <person name="Nasrallah M.E."/>
            <person name="Bergelson J."/>
            <person name="Carrington J.C."/>
            <person name="Gaut B.S."/>
            <person name="Schmutz J."/>
            <person name="Mayer K.F.X."/>
            <person name="Van de Peer Y."/>
            <person name="Grigoriev I.V."/>
            <person name="Nordborg M."/>
            <person name="Weigel D."/>
            <person name="Guo Y.-L."/>
        </authorList>
    </citation>
    <scope>NUCLEOTIDE SEQUENCE [LARGE SCALE GENOMIC DNA]</scope>
    <source>
        <strain evidence="4">cv. MN47</strain>
    </source>
</reference>
<feature type="region of interest" description="Disordered" evidence="1">
    <location>
        <begin position="1"/>
        <end position="23"/>
    </location>
</feature>
<dbReference type="AlphaFoldDB" id="D7LDQ5"/>
<dbReference type="EMBL" id="GL348716">
    <property type="protein sequence ID" value="EFH56070.1"/>
    <property type="molecule type" value="Genomic_DNA"/>
</dbReference>
<proteinExistence type="predicted"/>
<dbReference type="Pfam" id="PF04784">
    <property type="entry name" value="DUF547"/>
    <property type="match status" value="1"/>
</dbReference>
<evidence type="ECO:0000259" key="2">
    <source>
        <dbReference type="Pfam" id="PF04784"/>
    </source>
</evidence>
<dbReference type="PANTHER" id="PTHR46248">
    <property type="entry name" value="EXPRESSED PROTEIN"/>
    <property type="match status" value="1"/>
</dbReference>
<evidence type="ECO:0000313" key="3">
    <source>
        <dbReference type="EMBL" id="EFH56070.1"/>
    </source>
</evidence>
<dbReference type="Proteomes" id="UP000008694">
    <property type="component" value="Unassembled WGS sequence"/>
</dbReference>
<dbReference type="InterPro" id="IPR006869">
    <property type="entry name" value="DUF547"/>
</dbReference>
<protein>
    <recommendedName>
        <fullName evidence="2">DUF547 domain-containing protein</fullName>
    </recommendedName>
</protein>
<gene>
    <name evidence="3" type="ORF">ARALYDRAFT_482989</name>
</gene>
<dbReference type="eggNOG" id="ENOG502QQ8P">
    <property type="taxonomic scope" value="Eukaryota"/>
</dbReference>
<evidence type="ECO:0000256" key="1">
    <source>
        <dbReference type="SAM" id="MobiDB-lite"/>
    </source>
</evidence>
<feature type="domain" description="DUF547" evidence="2">
    <location>
        <begin position="212"/>
        <end position="339"/>
    </location>
</feature>
<name>D7LDQ5_ARALL</name>
<dbReference type="Gramene" id="fgenesh2_kg.4__2049__AT2G39690.2">
    <property type="protein sequence ID" value="fgenesh2_kg.4__2049__AT2G39690.2"/>
    <property type="gene ID" value="fgenesh2_kg.4__2049__AT2G39690.2"/>
</dbReference>
<evidence type="ECO:0000313" key="4">
    <source>
        <dbReference type="Proteomes" id="UP000008694"/>
    </source>
</evidence>
<dbReference type="PANTHER" id="PTHR46248:SF4">
    <property type="entry name" value="OS01G0147800 PROTEIN"/>
    <property type="match status" value="1"/>
</dbReference>
<accession>D7LDQ5</accession>
<sequence>MQLTEQKRTLARQSHVRQSTLPLRHDLHQRSLSHCYQRSTLDTASTTHSRLSFSYAPDFLDTTSSGCFTDEFDAVSRMQMGRVRKGLRLVEAKTKDDPNEVSEQLINCLIGIYLELNHVSSKTKGDVSLSRRPSSCSRKSNTYSYYQNAMNLDPYHVLQDSSGGVTRDIGPYKNFIHISRSSIDVTRFTHYCSPAVPRLSILMEKLSEVDLSFLTYKQKLAFWINIYNACIMHAFLEYGLPSSHNRLLTLMNKASLNVGGIVLNALAIEHFVLRHPCEPEHKDSLDEKETLLRHTYGLGYSEPNVTFALCRGSWSSPALRVYTAEEVVNDLGRARVEYLEASVGVSSKKKIVVPQLLQWHMKDFADDIESLLEWIYSHLPRSGNLKGMIMECLKRKAKVPLAKMVEIQTYGHEFRYLLSL</sequence>
<dbReference type="HOGENOM" id="CLU_019670_4_1_1"/>
<keyword evidence="4" id="KW-1185">Reference proteome</keyword>